<dbReference type="InterPro" id="IPR027417">
    <property type="entry name" value="P-loop_NTPase"/>
</dbReference>
<dbReference type="FunFam" id="1.20.1000.10:FF:000001">
    <property type="entry name" value="Guanylate binding protein 1"/>
    <property type="match status" value="1"/>
</dbReference>
<dbReference type="FunFam" id="3.40.50.300:FF:000422">
    <property type="entry name" value="Guanylate-binding protein 1"/>
    <property type="match status" value="1"/>
</dbReference>
<accession>A0A9D3XGU7</accession>
<dbReference type="GO" id="GO:0005525">
    <property type="term" value="F:GTP binding"/>
    <property type="evidence" value="ECO:0007669"/>
    <property type="project" value="UniProtKB-KW"/>
</dbReference>
<dbReference type="SUPFAM" id="SSF52540">
    <property type="entry name" value="P-loop containing nucleoside triphosphate hydrolases"/>
    <property type="match status" value="1"/>
</dbReference>
<name>A0A9D3XGU7_9SAUR</name>
<feature type="domain" description="GB1/RHD3-type G" evidence="8">
    <location>
        <begin position="53"/>
        <end position="294"/>
    </location>
</feature>
<comment type="caution">
    <text evidence="9">The sequence shown here is derived from an EMBL/GenBank/DDBJ whole genome shotgun (WGS) entry which is preliminary data.</text>
</comment>
<protein>
    <recommendedName>
        <fullName evidence="8">GB1/RHD3-type G domain-containing protein</fullName>
    </recommendedName>
</protein>
<keyword evidence="2" id="KW-0547">Nucleotide-binding</keyword>
<keyword evidence="7" id="KW-0175">Coiled coil</keyword>
<dbReference type="InterPro" id="IPR003191">
    <property type="entry name" value="Guanylate-bd/ATL_C"/>
</dbReference>
<dbReference type="OrthoDB" id="2135133at2759"/>
<dbReference type="CDD" id="cd16269">
    <property type="entry name" value="GBP_C"/>
    <property type="match status" value="1"/>
</dbReference>
<keyword evidence="3" id="KW-0378">Hydrolase</keyword>
<keyword evidence="5" id="KW-0342">GTP-binding</keyword>
<dbReference type="PANTHER" id="PTHR10751">
    <property type="entry name" value="GUANYLATE BINDING PROTEIN"/>
    <property type="match status" value="1"/>
</dbReference>
<evidence type="ECO:0000256" key="5">
    <source>
        <dbReference type="ARBA" id="ARBA00023134"/>
    </source>
</evidence>
<dbReference type="Pfam" id="PF02841">
    <property type="entry name" value="GBP_C"/>
    <property type="match status" value="1"/>
</dbReference>
<sequence length="654" mass="73447">MSDREDPSWRRLPAKHTLAPQISMEAPICLIETSPEGTLAVRPEALRVLEGITQPVVVVAIAGQYRTGKSYLMNRLAGKNKGFTLGSTIQAHTKGIWMWCLPHPRRDGHTLVLLDTEGLSDVEKGNGKKDTWIFALAVLLSSTLVYNSLGTIDGHALEKLHYVTELTKHIKVKAADAEDGWVEGEDAAEFVQFFPDFVWAVRDFTLQLEMDGHPVTEDEYLDWALRPESDSNEKTTEAKKCIRNFFPSRKCFTFDRPASRKNLSRLEELQEDQLDPEFQATARRFCDHVWDKARPMMTLGGHQVTGTALGNLAQSYVASINSGAVPCIENAVQALAQIENAAAVEEALARYMELMGQRAKLPTETLQELLDLHAQCEGEALAVFTGRAFKDNEDTFQNQLMGDLAARREEFCRQNEEASVARCQALLAEALRELDGKISDGCYLVPGGHQLFLADQKEMEEKYQQEPGKGIKADEVLGEFFTSKEAMVGLILQTDKALTEKEQEMAEQAQALAAEMQQKLETEKQSTEERLEELKALMEKKQQREINEKLKDALGREKWKKLFNQEMQDLKAHKETNKQGWLEKVITVSRVTSNISSIVVREAELWKLCSTEKCLPLPLQGAVGAERLEKVIRVSTLTSNIASVIEIAALLWKQ</sequence>
<evidence type="ECO:0000259" key="8">
    <source>
        <dbReference type="PROSITE" id="PS51715"/>
    </source>
</evidence>
<dbReference type="CDD" id="cd01851">
    <property type="entry name" value="GBP"/>
    <property type="match status" value="1"/>
</dbReference>
<evidence type="ECO:0000256" key="2">
    <source>
        <dbReference type="ARBA" id="ARBA00022741"/>
    </source>
</evidence>
<dbReference type="AlphaFoldDB" id="A0A9D3XGU7"/>
<keyword evidence="4" id="KW-0391">Immunity</keyword>
<dbReference type="InterPro" id="IPR036543">
    <property type="entry name" value="Guanylate-bd_C_sf"/>
</dbReference>
<evidence type="ECO:0000256" key="3">
    <source>
        <dbReference type="ARBA" id="ARBA00022801"/>
    </source>
</evidence>
<evidence type="ECO:0000256" key="7">
    <source>
        <dbReference type="SAM" id="Coils"/>
    </source>
</evidence>
<dbReference type="Gene3D" id="3.40.50.300">
    <property type="entry name" value="P-loop containing nucleotide triphosphate hydrolases"/>
    <property type="match status" value="1"/>
</dbReference>
<dbReference type="PROSITE" id="PS51715">
    <property type="entry name" value="G_GB1_RHD3"/>
    <property type="match status" value="1"/>
</dbReference>
<dbReference type="Proteomes" id="UP000827986">
    <property type="component" value="Unassembled WGS sequence"/>
</dbReference>
<dbReference type="InterPro" id="IPR037684">
    <property type="entry name" value="GBP_C"/>
</dbReference>
<evidence type="ECO:0000313" key="9">
    <source>
        <dbReference type="EMBL" id="KAH1179692.1"/>
    </source>
</evidence>
<gene>
    <name evidence="9" type="ORF">KIL84_005742</name>
</gene>
<dbReference type="EMBL" id="JAHDVG010000471">
    <property type="protein sequence ID" value="KAH1179692.1"/>
    <property type="molecule type" value="Genomic_DNA"/>
</dbReference>
<keyword evidence="1" id="KW-0399">Innate immunity</keyword>
<feature type="coiled-coil region" evidence="7">
    <location>
        <begin position="498"/>
        <end position="551"/>
    </location>
</feature>
<dbReference type="SUPFAM" id="SSF48340">
    <property type="entry name" value="Interferon-induced guanylate-binding protein 1 (GBP1), C-terminal domain"/>
    <property type="match status" value="1"/>
</dbReference>
<comment type="similarity">
    <text evidence="6">Belongs to the TRAFAC class dynamin-like GTPase superfamily. GB1/RHD3 GTPase family.</text>
</comment>
<evidence type="ECO:0000313" key="10">
    <source>
        <dbReference type="Proteomes" id="UP000827986"/>
    </source>
</evidence>
<dbReference type="GO" id="GO:0003924">
    <property type="term" value="F:GTPase activity"/>
    <property type="evidence" value="ECO:0007669"/>
    <property type="project" value="InterPro"/>
</dbReference>
<evidence type="ECO:0000256" key="4">
    <source>
        <dbReference type="ARBA" id="ARBA00022859"/>
    </source>
</evidence>
<proteinExistence type="inferred from homology"/>
<dbReference type="Gene3D" id="1.20.1000.10">
    <property type="entry name" value="Guanylate-binding protein, C-terminal domain"/>
    <property type="match status" value="1"/>
</dbReference>
<evidence type="ECO:0000256" key="6">
    <source>
        <dbReference type="PROSITE-ProRule" id="PRU01052"/>
    </source>
</evidence>
<reference evidence="9" key="1">
    <citation type="submission" date="2021-09" db="EMBL/GenBank/DDBJ databases">
        <title>The genome of Mauremys mutica provides insights into the evolution of semi-aquatic lifestyle.</title>
        <authorList>
            <person name="Gong S."/>
            <person name="Gao Y."/>
        </authorList>
    </citation>
    <scope>NUCLEOTIDE SEQUENCE</scope>
    <source>
        <strain evidence="9">MM-2020</strain>
        <tissue evidence="9">Muscle</tissue>
    </source>
</reference>
<keyword evidence="10" id="KW-1185">Reference proteome</keyword>
<dbReference type="Pfam" id="PF02263">
    <property type="entry name" value="GBP"/>
    <property type="match status" value="1"/>
</dbReference>
<evidence type="ECO:0000256" key="1">
    <source>
        <dbReference type="ARBA" id="ARBA00022588"/>
    </source>
</evidence>
<dbReference type="InterPro" id="IPR030386">
    <property type="entry name" value="G_GB1_RHD3_dom"/>
</dbReference>
<organism evidence="9 10">
    <name type="scientific">Mauremys mutica</name>
    <name type="common">yellowpond turtle</name>
    <dbReference type="NCBI Taxonomy" id="74926"/>
    <lineage>
        <taxon>Eukaryota</taxon>
        <taxon>Metazoa</taxon>
        <taxon>Chordata</taxon>
        <taxon>Craniata</taxon>
        <taxon>Vertebrata</taxon>
        <taxon>Euteleostomi</taxon>
        <taxon>Archelosauria</taxon>
        <taxon>Testudinata</taxon>
        <taxon>Testudines</taxon>
        <taxon>Cryptodira</taxon>
        <taxon>Durocryptodira</taxon>
        <taxon>Testudinoidea</taxon>
        <taxon>Geoemydidae</taxon>
        <taxon>Geoemydinae</taxon>
        <taxon>Mauremys</taxon>
    </lineage>
</organism>
<dbReference type="GO" id="GO:0045087">
    <property type="term" value="P:innate immune response"/>
    <property type="evidence" value="ECO:0007669"/>
    <property type="project" value="UniProtKB-KW"/>
</dbReference>
<dbReference type="InterPro" id="IPR015894">
    <property type="entry name" value="Guanylate-bd_N"/>
</dbReference>